<dbReference type="Proteomes" id="UP000466442">
    <property type="component" value="Unassembled WGS sequence"/>
</dbReference>
<feature type="compositionally biased region" description="Basic residues" evidence="1">
    <location>
        <begin position="26"/>
        <end position="35"/>
    </location>
</feature>
<name>A0A8S9X695_APOLU</name>
<sequence length="145" mass="17060">MEEFTERVEISTFAGNSSLPGAERGRRNKQFKKVNYKEKKLKQRKNCKAKLLKSYNEWRSLQKGSKRRIPSQISKEENFKTILEDLFDVAHKDALENAAEEVKMFLLQQRRRGRRDTLAGVDVEYAESQAPRELQRKRAQTTKEL</sequence>
<protein>
    <submittedName>
        <fullName evidence="2">Uncharacterized protein</fullName>
    </submittedName>
</protein>
<proteinExistence type="predicted"/>
<reference evidence="2" key="1">
    <citation type="journal article" date="2021" name="Mol. Ecol. Resour.">
        <title>Apolygus lucorum genome provides insights into omnivorousness and mesophyll feeding.</title>
        <authorList>
            <person name="Liu Y."/>
            <person name="Liu H."/>
            <person name="Wang H."/>
            <person name="Huang T."/>
            <person name="Liu B."/>
            <person name="Yang B."/>
            <person name="Yin L."/>
            <person name="Li B."/>
            <person name="Zhang Y."/>
            <person name="Zhang S."/>
            <person name="Jiang F."/>
            <person name="Zhang X."/>
            <person name="Ren Y."/>
            <person name="Wang B."/>
            <person name="Wang S."/>
            <person name="Lu Y."/>
            <person name="Wu K."/>
            <person name="Fan W."/>
            <person name="Wang G."/>
        </authorList>
    </citation>
    <scope>NUCLEOTIDE SEQUENCE</scope>
    <source>
        <strain evidence="2">12Hb</strain>
    </source>
</reference>
<comment type="caution">
    <text evidence="2">The sequence shown here is derived from an EMBL/GenBank/DDBJ whole genome shotgun (WGS) entry which is preliminary data.</text>
</comment>
<organism evidence="2 3">
    <name type="scientific">Apolygus lucorum</name>
    <name type="common">Small green plant bug</name>
    <name type="synonym">Lygocoris lucorum</name>
    <dbReference type="NCBI Taxonomy" id="248454"/>
    <lineage>
        <taxon>Eukaryota</taxon>
        <taxon>Metazoa</taxon>
        <taxon>Ecdysozoa</taxon>
        <taxon>Arthropoda</taxon>
        <taxon>Hexapoda</taxon>
        <taxon>Insecta</taxon>
        <taxon>Pterygota</taxon>
        <taxon>Neoptera</taxon>
        <taxon>Paraneoptera</taxon>
        <taxon>Hemiptera</taxon>
        <taxon>Heteroptera</taxon>
        <taxon>Panheteroptera</taxon>
        <taxon>Cimicomorpha</taxon>
        <taxon>Miridae</taxon>
        <taxon>Mirini</taxon>
        <taxon>Apolygus</taxon>
    </lineage>
</organism>
<accession>A0A8S9X695</accession>
<gene>
    <name evidence="2" type="ORF">GE061_002845</name>
</gene>
<evidence type="ECO:0000256" key="1">
    <source>
        <dbReference type="SAM" id="MobiDB-lite"/>
    </source>
</evidence>
<feature type="region of interest" description="Disordered" evidence="1">
    <location>
        <begin position="15"/>
        <end position="35"/>
    </location>
</feature>
<dbReference type="AlphaFoldDB" id="A0A8S9X695"/>
<evidence type="ECO:0000313" key="3">
    <source>
        <dbReference type="Proteomes" id="UP000466442"/>
    </source>
</evidence>
<evidence type="ECO:0000313" key="2">
    <source>
        <dbReference type="EMBL" id="KAF6204503.1"/>
    </source>
</evidence>
<keyword evidence="3" id="KW-1185">Reference proteome</keyword>
<dbReference type="OrthoDB" id="6619148at2759"/>
<dbReference type="EMBL" id="WIXP02000010">
    <property type="protein sequence ID" value="KAF6204503.1"/>
    <property type="molecule type" value="Genomic_DNA"/>
</dbReference>